<dbReference type="EMBL" id="CAAALY010002957">
    <property type="protein sequence ID" value="VEL08015.1"/>
    <property type="molecule type" value="Genomic_DNA"/>
</dbReference>
<gene>
    <name evidence="2" type="ORF">PXEA_LOCUS1455</name>
</gene>
<organism evidence="2 3">
    <name type="scientific">Protopolystoma xenopodis</name>
    <dbReference type="NCBI Taxonomy" id="117903"/>
    <lineage>
        <taxon>Eukaryota</taxon>
        <taxon>Metazoa</taxon>
        <taxon>Spiralia</taxon>
        <taxon>Lophotrochozoa</taxon>
        <taxon>Platyhelminthes</taxon>
        <taxon>Monogenea</taxon>
        <taxon>Polyopisthocotylea</taxon>
        <taxon>Polystomatidea</taxon>
        <taxon>Polystomatidae</taxon>
        <taxon>Protopolystoma</taxon>
    </lineage>
</organism>
<keyword evidence="3" id="KW-1185">Reference proteome</keyword>
<evidence type="ECO:0000256" key="1">
    <source>
        <dbReference type="SAM" id="MobiDB-lite"/>
    </source>
</evidence>
<sequence>MHHIRNAFSSITSCSRTRSSAFPTIYASLRASLTPELMAQIYRGALEVCFSNSSLVLSRGNCESNSQSISGHYTLSPSNLDWLRQLFAPASLPSFLVPCSHVFVNLCNASQVKRRRAELHDENVSEILSGHQTIVCPVCRSQPSTTAADDSRSECRPIGKRSYTSSFPEYCRFHLVNREQVCWSRASLLDGSHTRSHFSYKDDESSNKTLAPLERIYHHEEGQSHSTQEDLEPENAKGENDDEDEEDDEFDEYSDMIITSTLWPCDSNEVEFEDTKPLEQRHFRIPLSPTYTDEWRDFFIIKLNE</sequence>
<feature type="compositionally biased region" description="Acidic residues" evidence="1">
    <location>
        <begin position="240"/>
        <end position="249"/>
    </location>
</feature>
<accession>A0A448WBX9</accession>
<proteinExistence type="predicted"/>
<name>A0A448WBX9_9PLAT</name>
<feature type="region of interest" description="Disordered" evidence="1">
    <location>
        <begin position="219"/>
        <end position="249"/>
    </location>
</feature>
<evidence type="ECO:0000313" key="2">
    <source>
        <dbReference type="EMBL" id="VEL08015.1"/>
    </source>
</evidence>
<evidence type="ECO:0000313" key="3">
    <source>
        <dbReference type="Proteomes" id="UP000784294"/>
    </source>
</evidence>
<dbReference type="Proteomes" id="UP000784294">
    <property type="component" value="Unassembled WGS sequence"/>
</dbReference>
<reference evidence="2" key="1">
    <citation type="submission" date="2018-11" db="EMBL/GenBank/DDBJ databases">
        <authorList>
            <consortium name="Pathogen Informatics"/>
        </authorList>
    </citation>
    <scope>NUCLEOTIDE SEQUENCE</scope>
</reference>
<protein>
    <submittedName>
        <fullName evidence="2">Uncharacterized protein</fullName>
    </submittedName>
</protein>
<dbReference type="AlphaFoldDB" id="A0A448WBX9"/>
<comment type="caution">
    <text evidence="2">The sequence shown here is derived from an EMBL/GenBank/DDBJ whole genome shotgun (WGS) entry which is preliminary data.</text>
</comment>